<dbReference type="EMBL" id="CAJZBQ010000011">
    <property type="protein sequence ID" value="CAG9313598.1"/>
    <property type="molecule type" value="Genomic_DNA"/>
</dbReference>
<evidence type="ECO:0000256" key="1">
    <source>
        <dbReference type="ARBA" id="ARBA00004123"/>
    </source>
</evidence>
<keyword evidence="5" id="KW-0227">DNA damage</keyword>
<comment type="caution">
    <text evidence="15">The sequence shown here is derived from an EMBL/GenBank/DDBJ whole genome shotgun (WGS) entry which is preliminary data.</text>
</comment>
<reference evidence="15" key="1">
    <citation type="submission" date="2021-09" db="EMBL/GenBank/DDBJ databases">
        <authorList>
            <consortium name="AG Swart"/>
            <person name="Singh M."/>
            <person name="Singh A."/>
            <person name="Seah K."/>
            <person name="Emmerich C."/>
        </authorList>
    </citation>
    <scope>NUCLEOTIDE SEQUENCE</scope>
    <source>
        <strain evidence="15">ATCC30299</strain>
    </source>
</reference>
<keyword evidence="4" id="KW-0255">Endonuclease</keyword>
<keyword evidence="9" id="KW-0234">DNA repair</keyword>
<sequence>MVLIPNTNIVVDGFKHSAELENPFYVFFLTHMHSDHYQGLSPSWNRGPIYCSPPTALMLHDRFPDIPNIFALEIGETHWVPLNTQKSKGVNVTFIDANHCIGAVMILFQGEMGTVLHTGDFRYIPSMLEHPALLDSSGQAITINHLFLDNTFCSPEYNFPPREVCTQMIIDAIDENPESDIWLAIENFGREHLLIDLSLHFNTRIVVNQSMFNRIQLLNVRPDLFSTNEEDGWIHVVSKAEMKNIIPRNKEGSSTIGIFLSGWYKYYSKDGKYFYKVPYSLHSNYYEMQTFVEKINPQKLTYVAVCSMSLKGTFELMNMVMKDKEIKDAPLQELDLQPPIKRKAGNPGKACLKKVKRPKFIGSRITSAEPPSGE</sequence>
<dbReference type="Gene3D" id="3.60.15.10">
    <property type="entry name" value="Ribonuclease Z/Hydroxyacylglutathione hydrolase-like"/>
    <property type="match status" value="1"/>
</dbReference>
<dbReference type="InterPro" id="IPR001279">
    <property type="entry name" value="Metallo-B-lactamas"/>
</dbReference>
<evidence type="ECO:0000256" key="11">
    <source>
        <dbReference type="ARBA" id="ARBA00039759"/>
    </source>
</evidence>
<evidence type="ECO:0000256" key="6">
    <source>
        <dbReference type="ARBA" id="ARBA00022801"/>
    </source>
</evidence>
<dbReference type="GO" id="GO:0004519">
    <property type="term" value="F:endonuclease activity"/>
    <property type="evidence" value="ECO:0007669"/>
    <property type="project" value="UniProtKB-KW"/>
</dbReference>
<evidence type="ECO:0000256" key="4">
    <source>
        <dbReference type="ARBA" id="ARBA00022759"/>
    </source>
</evidence>
<feature type="domain" description="DNA repair metallo-beta-lactamase" evidence="13">
    <location>
        <begin position="248"/>
        <end position="300"/>
    </location>
</feature>
<proteinExistence type="inferred from homology"/>
<keyword evidence="10" id="KW-0539">Nucleus</keyword>
<evidence type="ECO:0000256" key="10">
    <source>
        <dbReference type="ARBA" id="ARBA00023242"/>
    </source>
</evidence>
<evidence type="ECO:0000256" key="8">
    <source>
        <dbReference type="ARBA" id="ARBA00023172"/>
    </source>
</evidence>
<evidence type="ECO:0000259" key="14">
    <source>
        <dbReference type="Pfam" id="PF12706"/>
    </source>
</evidence>
<dbReference type="PANTHER" id="PTHR23240">
    <property type="entry name" value="DNA CROSS-LINK REPAIR PROTEIN PSO2/SNM1-RELATED"/>
    <property type="match status" value="1"/>
</dbReference>
<comment type="similarity">
    <text evidence="2">Belongs to the DNA repair metallo-beta-lactamase (DRMBL) family.</text>
</comment>
<keyword evidence="16" id="KW-1185">Reference proteome</keyword>
<evidence type="ECO:0000259" key="13">
    <source>
        <dbReference type="Pfam" id="PF07522"/>
    </source>
</evidence>
<organism evidence="15 16">
    <name type="scientific">Blepharisma stoltei</name>
    <dbReference type="NCBI Taxonomy" id="1481888"/>
    <lineage>
        <taxon>Eukaryota</taxon>
        <taxon>Sar</taxon>
        <taxon>Alveolata</taxon>
        <taxon>Ciliophora</taxon>
        <taxon>Postciliodesmatophora</taxon>
        <taxon>Heterotrichea</taxon>
        <taxon>Heterotrichida</taxon>
        <taxon>Blepharismidae</taxon>
        <taxon>Blepharisma</taxon>
    </lineage>
</organism>
<dbReference type="GO" id="GO:0006310">
    <property type="term" value="P:DNA recombination"/>
    <property type="evidence" value="ECO:0007669"/>
    <property type="project" value="UniProtKB-KW"/>
</dbReference>
<evidence type="ECO:0000256" key="2">
    <source>
        <dbReference type="ARBA" id="ARBA00010304"/>
    </source>
</evidence>
<evidence type="ECO:0000313" key="16">
    <source>
        <dbReference type="Proteomes" id="UP001162131"/>
    </source>
</evidence>
<evidence type="ECO:0000313" key="15">
    <source>
        <dbReference type="EMBL" id="CAG9313598.1"/>
    </source>
</evidence>
<comment type="subcellular location">
    <subcellularLocation>
        <location evidence="1">Nucleus</location>
    </subcellularLocation>
</comment>
<dbReference type="GO" id="GO:0003684">
    <property type="term" value="F:damaged DNA binding"/>
    <property type="evidence" value="ECO:0007669"/>
    <property type="project" value="TreeGrafter"/>
</dbReference>
<dbReference type="InterPro" id="IPR036866">
    <property type="entry name" value="RibonucZ/Hydroxyglut_hydro"/>
</dbReference>
<dbReference type="Pfam" id="PF07522">
    <property type="entry name" value="DRMBL"/>
    <property type="match status" value="1"/>
</dbReference>
<dbReference type="GO" id="GO:0035312">
    <property type="term" value="F:5'-3' DNA exonuclease activity"/>
    <property type="evidence" value="ECO:0007669"/>
    <property type="project" value="TreeGrafter"/>
</dbReference>
<dbReference type="Pfam" id="PF12706">
    <property type="entry name" value="Lactamase_B_2"/>
    <property type="match status" value="1"/>
</dbReference>
<keyword evidence="8" id="KW-0233">DNA recombination</keyword>
<evidence type="ECO:0000256" key="7">
    <source>
        <dbReference type="ARBA" id="ARBA00022839"/>
    </source>
</evidence>
<dbReference type="SUPFAM" id="SSF56281">
    <property type="entry name" value="Metallo-hydrolase/oxidoreductase"/>
    <property type="match status" value="1"/>
</dbReference>
<keyword evidence="7" id="KW-0269">Exonuclease</keyword>
<feature type="domain" description="Metallo-beta-lactamase" evidence="14">
    <location>
        <begin position="27"/>
        <end position="129"/>
    </location>
</feature>
<dbReference type="PANTHER" id="PTHR23240:SF8">
    <property type="entry name" value="PROTEIN ARTEMIS"/>
    <property type="match status" value="1"/>
</dbReference>
<dbReference type="GO" id="GO:0036297">
    <property type="term" value="P:interstrand cross-link repair"/>
    <property type="evidence" value="ECO:0007669"/>
    <property type="project" value="TreeGrafter"/>
</dbReference>
<evidence type="ECO:0000256" key="9">
    <source>
        <dbReference type="ARBA" id="ARBA00023204"/>
    </source>
</evidence>
<keyword evidence="3" id="KW-0540">Nuclease</keyword>
<keyword evidence="6" id="KW-0378">Hydrolase</keyword>
<dbReference type="CDD" id="cd16273">
    <property type="entry name" value="SNM1A-1C-like_MBL-fold"/>
    <property type="match status" value="1"/>
</dbReference>
<evidence type="ECO:0000256" key="3">
    <source>
        <dbReference type="ARBA" id="ARBA00022722"/>
    </source>
</evidence>
<protein>
    <recommendedName>
        <fullName evidence="11">Protein artemis</fullName>
    </recommendedName>
    <alternativeName>
        <fullName evidence="12">DNA cross-link repair 1C protein</fullName>
    </alternativeName>
</protein>
<dbReference type="GO" id="GO:0005634">
    <property type="term" value="C:nucleus"/>
    <property type="evidence" value="ECO:0007669"/>
    <property type="project" value="UniProtKB-SubCell"/>
</dbReference>
<evidence type="ECO:0000256" key="5">
    <source>
        <dbReference type="ARBA" id="ARBA00022763"/>
    </source>
</evidence>
<dbReference type="Proteomes" id="UP001162131">
    <property type="component" value="Unassembled WGS sequence"/>
</dbReference>
<gene>
    <name evidence="15" type="ORF">BSTOLATCC_MIC9411</name>
</gene>
<dbReference type="GO" id="GO:0006303">
    <property type="term" value="P:double-strand break repair via nonhomologous end joining"/>
    <property type="evidence" value="ECO:0007669"/>
    <property type="project" value="TreeGrafter"/>
</dbReference>
<dbReference type="AlphaFoldDB" id="A0AAU9IK79"/>
<name>A0AAU9IK79_9CILI</name>
<dbReference type="Gene3D" id="3.40.50.12650">
    <property type="match status" value="1"/>
</dbReference>
<evidence type="ECO:0000256" key="12">
    <source>
        <dbReference type="ARBA" id="ARBA00042677"/>
    </source>
</evidence>
<dbReference type="InterPro" id="IPR011084">
    <property type="entry name" value="DRMBL"/>
</dbReference>
<accession>A0AAU9IK79</accession>